<keyword evidence="14" id="KW-0732">Signal</keyword>
<proteinExistence type="inferred from homology"/>
<dbReference type="GO" id="GO:0006826">
    <property type="term" value="P:iron ion transport"/>
    <property type="evidence" value="ECO:0007669"/>
    <property type="project" value="UniProtKB-KW"/>
</dbReference>
<evidence type="ECO:0000256" key="3">
    <source>
        <dbReference type="ARBA" id="ARBA00022452"/>
    </source>
</evidence>
<evidence type="ECO:0000313" key="18">
    <source>
        <dbReference type="Proteomes" id="UP000244248"/>
    </source>
</evidence>
<dbReference type="InterPro" id="IPR039426">
    <property type="entry name" value="TonB-dep_rcpt-like"/>
</dbReference>
<evidence type="ECO:0000256" key="14">
    <source>
        <dbReference type="SAM" id="SignalP"/>
    </source>
</evidence>
<evidence type="ECO:0000256" key="6">
    <source>
        <dbReference type="ARBA" id="ARBA00023004"/>
    </source>
</evidence>
<keyword evidence="7" id="KW-0406">Ion transport</keyword>
<dbReference type="RefSeq" id="WP_107940476.1">
    <property type="nucleotide sequence ID" value="NZ_QANS01000004.1"/>
</dbReference>
<dbReference type="PANTHER" id="PTHR32552">
    <property type="entry name" value="FERRICHROME IRON RECEPTOR-RELATED"/>
    <property type="match status" value="1"/>
</dbReference>
<sequence length="833" mass="88980">MMIKGPCPKGLFAAVSLVAALNCTATFAQEAATTPAPATNDGSISELDELLVSPSTESPAASDAQPQAQTSAPAESTPDPTLGSAPESAPAEASTATELETIPLAKKRPNDPEPIKAARTSPQLEEIVVTATKREESLRDIPQSITALSGGELEKSGAQGIDDVVKKVPGVNIASENGYTRITVRGIASVNSTSSTTGILFGNVSFADQYVPVVALDQQLFDLRSIEVLKGPQGTLFGASALNGAIRYVPEPAALGVFSTKYFAQYVSVSQGGAEPIFGAAVNVPVGETAAIRLTAFDRKSPGYIDNLQLNIKDANRLKQRGARVMANWQPNEDWSVALTGAMQNTSIYDIALTDGVNGNLSSNNRPRRSPQDDNYKMAGLTVSHTIDWAQLVSESAFVHKDSVHFYENSRNAIPNTSVALLGIGGGGVSNTYSQELRLVSPTDSDSAWRWIGGVFGSRQHLNTIVDLQAGNALIPPELNNQLIQTLLNALGASGIINADGNVSLLGLAPDVTVQELALFGEVTRKLGESWELTLGGRLYRTRSFGTSTQTGLIFTALNMSPKSYKTGGVQEQAFNPKASLTWHISDDTMSYATVSKGYRVGGLQPGITLPISATQAPAAFKSDIIWSYEAGVRAEWLDNTLSTDLTAFYIDWQDPQVFQADSTTSLQYLDNVGAVKSTGLDFSLRWITPFEVMLTSSVAYAKTVTTEPFQTGSGNVAAPGSPWPYAPKWQTATSISYPLSLDEWTITTSVTHTYMGTAANDLNNQKPIFNYQLLDAQIGILSTAHTWIPEFNLTVNNLLDKRGLTTRIPQGSSTDGGYTQPRTVILRLSGSF</sequence>
<comment type="subcellular location">
    <subcellularLocation>
        <location evidence="1 11">Cell outer membrane</location>
        <topology evidence="1 11">Multi-pass membrane protein</topology>
    </subcellularLocation>
</comment>
<organism evidence="17 18">
    <name type="scientific">Stenotrophobium rhamnosiphilum</name>
    <dbReference type="NCBI Taxonomy" id="2029166"/>
    <lineage>
        <taxon>Bacteria</taxon>
        <taxon>Pseudomonadati</taxon>
        <taxon>Pseudomonadota</taxon>
        <taxon>Gammaproteobacteria</taxon>
        <taxon>Nevskiales</taxon>
        <taxon>Nevskiaceae</taxon>
        <taxon>Stenotrophobium</taxon>
    </lineage>
</organism>
<dbReference type="AlphaFoldDB" id="A0A2T5ME82"/>
<dbReference type="GO" id="GO:0009279">
    <property type="term" value="C:cell outer membrane"/>
    <property type="evidence" value="ECO:0007669"/>
    <property type="project" value="UniProtKB-SubCell"/>
</dbReference>
<keyword evidence="2 11" id="KW-0813">Transport</keyword>
<comment type="similarity">
    <text evidence="11 12">Belongs to the TonB-dependent receptor family.</text>
</comment>
<keyword evidence="18" id="KW-1185">Reference proteome</keyword>
<dbReference type="InterPro" id="IPR000531">
    <property type="entry name" value="Beta-barrel_TonB"/>
</dbReference>
<evidence type="ECO:0000256" key="2">
    <source>
        <dbReference type="ARBA" id="ARBA00022448"/>
    </source>
</evidence>
<dbReference type="OrthoDB" id="127311at2"/>
<evidence type="ECO:0008006" key="19">
    <source>
        <dbReference type="Google" id="ProtNLM"/>
    </source>
</evidence>
<dbReference type="PANTHER" id="PTHR32552:SF81">
    <property type="entry name" value="TONB-DEPENDENT OUTER MEMBRANE RECEPTOR"/>
    <property type="match status" value="1"/>
</dbReference>
<dbReference type="InterPro" id="IPR012910">
    <property type="entry name" value="Plug_dom"/>
</dbReference>
<keyword evidence="6" id="KW-0408">Iron</keyword>
<dbReference type="Pfam" id="PF00593">
    <property type="entry name" value="TonB_dep_Rec_b-barrel"/>
    <property type="match status" value="1"/>
</dbReference>
<evidence type="ECO:0000256" key="8">
    <source>
        <dbReference type="ARBA" id="ARBA00023077"/>
    </source>
</evidence>
<dbReference type="Pfam" id="PF07715">
    <property type="entry name" value="Plug"/>
    <property type="match status" value="1"/>
</dbReference>
<keyword evidence="8 12" id="KW-0798">TonB box</keyword>
<evidence type="ECO:0000256" key="1">
    <source>
        <dbReference type="ARBA" id="ARBA00004571"/>
    </source>
</evidence>
<protein>
    <recommendedName>
        <fullName evidence="19">TonB-dependent receptor</fullName>
    </recommendedName>
</protein>
<evidence type="ECO:0000256" key="9">
    <source>
        <dbReference type="ARBA" id="ARBA00023136"/>
    </source>
</evidence>
<name>A0A2T5ME82_9GAMM</name>
<keyword evidence="4" id="KW-0410">Iron transport</keyword>
<feature type="signal peptide" evidence="14">
    <location>
        <begin position="1"/>
        <end position="28"/>
    </location>
</feature>
<keyword evidence="9 11" id="KW-0472">Membrane</keyword>
<evidence type="ECO:0000313" key="17">
    <source>
        <dbReference type="EMBL" id="PTU30891.1"/>
    </source>
</evidence>
<dbReference type="Proteomes" id="UP000244248">
    <property type="component" value="Unassembled WGS sequence"/>
</dbReference>
<evidence type="ECO:0000259" key="15">
    <source>
        <dbReference type="Pfam" id="PF00593"/>
    </source>
</evidence>
<dbReference type="Gene3D" id="2.40.170.20">
    <property type="entry name" value="TonB-dependent receptor, beta-barrel domain"/>
    <property type="match status" value="1"/>
</dbReference>
<accession>A0A2T5ME82</accession>
<feature type="domain" description="TonB-dependent receptor plug" evidence="16">
    <location>
        <begin position="138"/>
        <end position="245"/>
    </location>
</feature>
<evidence type="ECO:0000256" key="12">
    <source>
        <dbReference type="RuleBase" id="RU003357"/>
    </source>
</evidence>
<evidence type="ECO:0000256" key="4">
    <source>
        <dbReference type="ARBA" id="ARBA00022496"/>
    </source>
</evidence>
<evidence type="ECO:0000259" key="16">
    <source>
        <dbReference type="Pfam" id="PF07715"/>
    </source>
</evidence>
<feature type="domain" description="TonB-dependent receptor-like beta-barrel" evidence="15">
    <location>
        <begin position="346"/>
        <end position="799"/>
    </location>
</feature>
<dbReference type="PROSITE" id="PS52016">
    <property type="entry name" value="TONB_DEPENDENT_REC_3"/>
    <property type="match status" value="1"/>
</dbReference>
<feature type="compositionally biased region" description="Low complexity" evidence="13">
    <location>
        <begin position="84"/>
        <end position="98"/>
    </location>
</feature>
<feature type="compositionally biased region" description="Low complexity" evidence="13">
    <location>
        <begin position="58"/>
        <end position="74"/>
    </location>
</feature>
<keyword evidence="10 11" id="KW-0998">Cell outer membrane</keyword>
<evidence type="ECO:0000256" key="11">
    <source>
        <dbReference type="PROSITE-ProRule" id="PRU01360"/>
    </source>
</evidence>
<gene>
    <name evidence="17" type="ORF">CJD38_11305</name>
</gene>
<evidence type="ECO:0000256" key="7">
    <source>
        <dbReference type="ARBA" id="ARBA00023065"/>
    </source>
</evidence>
<evidence type="ECO:0000256" key="10">
    <source>
        <dbReference type="ARBA" id="ARBA00023237"/>
    </source>
</evidence>
<comment type="caution">
    <text evidence="17">The sequence shown here is derived from an EMBL/GenBank/DDBJ whole genome shotgun (WGS) entry which is preliminary data.</text>
</comment>
<dbReference type="SUPFAM" id="SSF56935">
    <property type="entry name" value="Porins"/>
    <property type="match status" value="1"/>
</dbReference>
<reference evidence="17 18" key="1">
    <citation type="submission" date="2018-04" db="EMBL/GenBank/DDBJ databases">
        <title>Novel species isolated from glacier.</title>
        <authorList>
            <person name="Liu Q."/>
            <person name="Xin Y.-H."/>
        </authorList>
    </citation>
    <scope>NUCLEOTIDE SEQUENCE [LARGE SCALE GENOMIC DNA]</scope>
    <source>
        <strain evidence="17 18">GT1R17</strain>
    </source>
</reference>
<evidence type="ECO:0000256" key="5">
    <source>
        <dbReference type="ARBA" id="ARBA00022692"/>
    </source>
</evidence>
<dbReference type="EMBL" id="QANS01000004">
    <property type="protein sequence ID" value="PTU30891.1"/>
    <property type="molecule type" value="Genomic_DNA"/>
</dbReference>
<feature type="chain" id="PRO_5015425006" description="TonB-dependent receptor" evidence="14">
    <location>
        <begin position="29"/>
        <end position="833"/>
    </location>
</feature>
<dbReference type="InterPro" id="IPR036942">
    <property type="entry name" value="Beta-barrel_TonB_sf"/>
</dbReference>
<evidence type="ECO:0000256" key="13">
    <source>
        <dbReference type="SAM" id="MobiDB-lite"/>
    </source>
</evidence>
<feature type="region of interest" description="Disordered" evidence="13">
    <location>
        <begin position="52"/>
        <end position="120"/>
    </location>
</feature>
<keyword evidence="3 11" id="KW-1134">Transmembrane beta strand</keyword>
<keyword evidence="5 11" id="KW-0812">Transmembrane</keyword>